<evidence type="ECO:0000256" key="1">
    <source>
        <dbReference type="SAM" id="Phobius"/>
    </source>
</evidence>
<sequence>MSNTNPNDVDARTNDAKSAMAECPLMKEKVQLLPLRYGLVERLDPSSAIKPPYTLKSRPLGVRLIRDGWLYIIDNSTGYLHEYSVMGGAITKRLWQGTEASQDQREGGEGDSILLFPRLSRLHVAYSEVQWTAKKCSQMIGSVEERDHFMQVVDLSRADPETGATHLLTESQAKQWIAEVAEPASTEPLPEGANVGEGQDYVWENQTLFQKTQMGTVKNQLQGAYQTDHLYLVFEDNIGVLRDLAQEQDTVVGWIDDWRGTDDTELKYMVGRYIETLAVLSDQNVQSSGASDNFQKKTTPQQRQSIYDYVNANNARKSQSGEISEARYAPRFSGGGTGGSPKMQALQADVDNKKQAMQAALGDSLYDDLEDDIEAMQDSTHATLEGDGLGARGINDLVRYEEMIEYVEAGRLKLSRWTERLDRITADRTMLFTKGEFHRSSWYFDPDHSDQLLAALSTELNCVRDMCRTEESLQRVGDYFSENPQFILPTFHNGITLSDLTYKAVRLKKILDGFNGMWTGIDCATERLRNVETVLANHWTRTLNLSGQAQNISQLINASYVPSIALGLTNWLADAQAKINTPQLHEHLKKRESYTNRAQRLGTLAAIWQDNLTVKVASESDVLLFNSNISRLVALLAEEDALMRQSSQAIARSRRRQYSDSQRLTAQYELQEHEQALIKNRAERDVLTQKINSSVDLEHTVGAGAAALKLNLTAAQQGYLSSERDKLKLGAKGGYGEGGAAKTIFKSSWISLAALTFQCANIGAAWDAWWGQFQKGAPTLKQDIIFFGAIGSPAASLLSVIQAGHLGLLDKAFKSILATSSGQAGQLFSVKIGKVGLGYGVFIAPLAFIGATAILWGNWSKWTDALLTGSAGEQAGAVLGLLGDVGNTAVQGSNFGKAAFEGIGLIMDVRSRDALVPRAAALSRAWATRGASFLRYSARTNPAGLISLALQLGGEVIYNYYHLDEQQQWFLHSCWGLENQKWDWPTHAQKLAEVKLRPVITDKGFSSDLADDSKRTLSLTLPGISESSLQDTPIYLTAGWQQDLGSHIDDIGLDVSNSLRMVSDNPLVLNLDVPFHMCLQHSSLKLRLSVQPHLASKPLNGDDLYLYYNVPLDTQLGPPVTGLPAVEEVSPLKTFKLQRDKIRG</sequence>
<proteinExistence type="predicted"/>
<dbReference type="RefSeq" id="WP_150547525.1">
    <property type="nucleotide sequence ID" value="NZ_LR215729.2"/>
</dbReference>
<organism evidence="3">
    <name type="scientific">Pseudomonas marincola</name>
    <dbReference type="NCBI Taxonomy" id="437900"/>
    <lineage>
        <taxon>Bacteria</taxon>
        <taxon>Pseudomonadati</taxon>
        <taxon>Pseudomonadota</taxon>
        <taxon>Gammaproteobacteria</taxon>
        <taxon>Pseudomonadales</taxon>
        <taxon>Pseudomonadaceae</taxon>
        <taxon>Pseudomonas</taxon>
    </lineage>
</organism>
<feature type="transmembrane region" description="Helical" evidence="1">
    <location>
        <begin position="836"/>
        <end position="856"/>
    </location>
</feature>
<dbReference type="InterPro" id="IPR046864">
    <property type="entry name" value="VasX_N"/>
</dbReference>
<dbReference type="EMBL" id="LR215729">
    <property type="protein sequence ID" value="VEV95635.1"/>
    <property type="molecule type" value="Genomic_DNA"/>
</dbReference>
<evidence type="ECO:0000313" key="3">
    <source>
        <dbReference type="EMBL" id="VEV95635.1"/>
    </source>
</evidence>
<dbReference type="CDD" id="cd20708">
    <property type="entry name" value="MIX_IV"/>
    <property type="match status" value="1"/>
</dbReference>
<evidence type="ECO:0000259" key="2">
    <source>
        <dbReference type="Pfam" id="PF20249"/>
    </source>
</evidence>
<dbReference type="AlphaFoldDB" id="A0A653DZ35"/>
<gene>
    <name evidence="3" type="ORF">PMYSY11_0588</name>
</gene>
<dbReference type="Pfam" id="PF20249">
    <property type="entry name" value="VasX_N"/>
    <property type="match status" value="1"/>
</dbReference>
<keyword evidence="1" id="KW-0812">Transmembrane</keyword>
<protein>
    <recommendedName>
        <fullName evidence="2">Toxin VasX N-terminal region domain-containing protein</fullName>
    </recommendedName>
</protein>
<keyword evidence="1" id="KW-1133">Transmembrane helix</keyword>
<keyword evidence="1" id="KW-0472">Membrane</keyword>
<feature type="domain" description="Toxin VasX N-terminal region" evidence="2">
    <location>
        <begin position="23"/>
        <end position="158"/>
    </location>
</feature>
<accession>A0A653DZ35</accession>
<reference evidence="3" key="1">
    <citation type="submission" date="2019-02" db="EMBL/GenBank/DDBJ databases">
        <authorList>
            <consortium name="Genoscope - CEA"/>
            <person name="William W."/>
        </authorList>
    </citation>
    <scope>NUCLEOTIDE SEQUENCE [LARGE SCALE GENOMIC DNA]</scope>
    <source>
        <strain evidence="3">YSy11</strain>
    </source>
</reference>
<name>A0A653DZ35_9PSED</name>